<name>A0A2U2PK80_9SPHI</name>
<dbReference type="OrthoDB" id="643086at2"/>
<dbReference type="RefSeq" id="WP_109414752.1">
    <property type="nucleotide sequence ID" value="NZ_QEAS01000003.1"/>
</dbReference>
<evidence type="ECO:0000313" key="5">
    <source>
        <dbReference type="EMBL" id="PWG81811.1"/>
    </source>
</evidence>
<sequence length="305" mass="34878">MKNNSRPHLHIDSLTELHKQLGFAPPKHPLFTVLQFKNFPVIEFEDGVKLSADFYQITFKKGCCNKIIYGQSGFDFDEGVLSFFAPKQTFIKDGEVIPPGGFLIMIHPDYIKGTSLQTRIRSYSFFDYAVTESLILSEEEEAFIEHLFLQIEKESLRPIDKHSQDVIISSLELLLTYADRFYTRQFLTRKPKYTTLLAKFEKYLDDLIHTGAIPEHGVPNVAAIAAKFNLTPKYFSDLIRQHTGRSAQQHIHDKLIEAAKEKLSGTALSVSEIAFLLGFEHSQSFSRLFKLKTSFTPSEYRGTLN</sequence>
<dbReference type="InterPro" id="IPR009057">
    <property type="entry name" value="Homeodomain-like_sf"/>
</dbReference>
<evidence type="ECO:0000256" key="2">
    <source>
        <dbReference type="ARBA" id="ARBA00023125"/>
    </source>
</evidence>
<evidence type="ECO:0000313" key="6">
    <source>
        <dbReference type="Proteomes" id="UP000245647"/>
    </source>
</evidence>
<feature type="domain" description="HTH araC/xylS-type" evidence="4">
    <location>
        <begin position="198"/>
        <end position="303"/>
    </location>
</feature>
<dbReference type="GO" id="GO:0003700">
    <property type="term" value="F:DNA-binding transcription factor activity"/>
    <property type="evidence" value="ECO:0007669"/>
    <property type="project" value="InterPro"/>
</dbReference>
<keyword evidence="1" id="KW-0805">Transcription regulation</keyword>
<comment type="caution">
    <text evidence="5">The sequence shown here is derived from an EMBL/GenBank/DDBJ whole genome shotgun (WGS) entry which is preliminary data.</text>
</comment>
<evidence type="ECO:0000256" key="1">
    <source>
        <dbReference type="ARBA" id="ARBA00023015"/>
    </source>
</evidence>
<dbReference type="Proteomes" id="UP000245647">
    <property type="component" value="Unassembled WGS sequence"/>
</dbReference>
<accession>A0A2U2PK80</accession>
<dbReference type="Gene3D" id="1.10.10.60">
    <property type="entry name" value="Homeodomain-like"/>
    <property type="match status" value="1"/>
</dbReference>
<proteinExistence type="predicted"/>
<dbReference type="InterPro" id="IPR020449">
    <property type="entry name" value="Tscrpt_reg_AraC-type_HTH"/>
</dbReference>
<evidence type="ECO:0000259" key="4">
    <source>
        <dbReference type="PROSITE" id="PS01124"/>
    </source>
</evidence>
<dbReference type="AlphaFoldDB" id="A0A2U2PK80"/>
<dbReference type="PRINTS" id="PR00032">
    <property type="entry name" value="HTHARAC"/>
</dbReference>
<dbReference type="GO" id="GO:0043565">
    <property type="term" value="F:sequence-specific DNA binding"/>
    <property type="evidence" value="ECO:0007669"/>
    <property type="project" value="InterPro"/>
</dbReference>
<keyword evidence="3" id="KW-0804">Transcription</keyword>
<dbReference type="InterPro" id="IPR018060">
    <property type="entry name" value="HTH_AraC"/>
</dbReference>
<reference evidence="5 6" key="1">
    <citation type="submission" date="2018-04" db="EMBL/GenBank/DDBJ databases">
        <title>Pedobacter chongqingensis sp. nov., isolated from a rottenly hemp rope.</title>
        <authorList>
            <person name="Cai Y."/>
        </authorList>
    </citation>
    <scope>NUCLEOTIDE SEQUENCE [LARGE SCALE GENOMIC DNA]</scope>
    <source>
        <strain evidence="5 6">FJ4-8</strain>
    </source>
</reference>
<keyword evidence="6" id="KW-1185">Reference proteome</keyword>
<keyword evidence="2" id="KW-0238">DNA-binding</keyword>
<dbReference type="SUPFAM" id="SSF46689">
    <property type="entry name" value="Homeodomain-like"/>
    <property type="match status" value="1"/>
</dbReference>
<organism evidence="5 6">
    <name type="scientific">Pararcticibacter amylolyticus</name>
    <dbReference type="NCBI Taxonomy" id="2173175"/>
    <lineage>
        <taxon>Bacteria</taxon>
        <taxon>Pseudomonadati</taxon>
        <taxon>Bacteroidota</taxon>
        <taxon>Sphingobacteriia</taxon>
        <taxon>Sphingobacteriales</taxon>
        <taxon>Sphingobacteriaceae</taxon>
        <taxon>Pararcticibacter</taxon>
    </lineage>
</organism>
<dbReference type="SMART" id="SM00342">
    <property type="entry name" value="HTH_ARAC"/>
    <property type="match status" value="1"/>
</dbReference>
<dbReference type="PANTHER" id="PTHR43280:SF32">
    <property type="entry name" value="TRANSCRIPTIONAL REGULATORY PROTEIN"/>
    <property type="match status" value="1"/>
</dbReference>
<dbReference type="PROSITE" id="PS01124">
    <property type="entry name" value="HTH_ARAC_FAMILY_2"/>
    <property type="match status" value="1"/>
</dbReference>
<dbReference type="PANTHER" id="PTHR43280">
    <property type="entry name" value="ARAC-FAMILY TRANSCRIPTIONAL REGULATOR"/>
    <property type="match status" value="1"/>
</dbReference>
<evidence type="ECO:0000256" key="3">
    <source>
        <dbReference type="ARBA" id="ARBA00023163"/>
    </source>
</evidence>
<dbReference type="EMBL" id="QEAS01000003">
    <property type="protein sequence ID" value="PWG81811.1"/>
    <property type="molecule type" value="Genomic_DNA"/>
</dbReference>
<gene>
    <name evidence="5" type="ORF">DDR33_05475</name>
</gene>
<dbReference type="Pfam" id="PF12833">
    <property type="entry name" value="HTH_18"/>
    <property type="match status" value="1"/>
</dbReference>
<protein>
    <submittedName>
        <fullName evidence="5">AraC family transcriptional regulator</fullName>
    </submittedName>
</protein>